<protein>
    <submittedName>
        <fullName evidence="2">Uncharacterized protein</fullName>
    </submittedName>
</protein>
<feature type="non-terminal residue" evidence="2">
    <location>
        <position position="1"/>
    </location>
</feature>
<dbReference type="EMBL" id="GECU01031606">
    <property type="protein sequence ID" value="JAS76100.1"/>
    <property type="molecule type" value="Transcribed_RNA"/>
</dbReference>
<feature type="compositionally biased region" description="Acidic residues" evidence="1">
    <location>
        <begin position="422"/>
        <end position="431"/>
    </location>
</feature>
<name>A0A1B6HN45_9HEMI</name>
<reference evidence="2" key="1">
    <citation type="submission" date="2015-11" db="EMBL/GenBank/DDBJ databases">
        <title>De novo transcriptome assembly of four potential Pierce s Disease insect vectors from Arizona vineyards.</title>
        <authorList>
            <person name="Tassone E.E."/>
        </authorList>
    </citation>
    <scope>NUCLEOTIDE SEQUENCE</scope>
</reference>
<feature type="compositionally biased region" description="Polar residues" evidence="1">
    <location>
        <begin position="407"/>
        <end position="420"/>
    </location>
</feature>
<accession>A0A1B6HN45</accession>
<evidence type="ECO:0000313" key="2">
    <source>
        <dbReference type="EMBL" id="JAS76100.1"/>
    </source>
</evidence>
<dbReference type="AlphaFoldDB" id="A0A1B6HN45"/>
<sequence>NVGSFQEQGQILHPTQPNVLTSSGFIPNITEPYGQPQDANVGNLYEGISGIEPTVGIFQGQEQITNPTQPNAPRSSGLIPVLTAPYVQPQDMNVGNIYGGNSGDEPNVGSFQELGQILHPTPPNVPKSPELIPDIIVPYEQPQDANVGNLPGGNRGNEPNVGIFQGEIMYPTQPIGPVSSGILPDVGVSYRKTQDMNITNVLKKIAKKQSNVDSTLEFEKMAYPTLYNLLITDFYVDREGRAIARQGVKIGKGRGTGRVNVNVGRSKKCKNLPHPASHDLSIPSIAIPDISDVTTSQNVSNLSTRPETERIIYNPRRYEPGMGAVPVTRGLSIQDRITVRASRGPEMQPVMYTSPLRNTGMGIEQLIPESVTLDQRAGTSSTSTSIDLNTPIERLLQQGASEIVITIPSQTETETSNPNTDGGEDTNQEDN</sequence>
<feature type="region of interest" description="Disordered" evidence="1">
    <location>
        <begin position="407"/>
        <end position="431"/>
    </location>
</feature>
<organism evidence="2">
    <name type="scientific">Homalodisca liturata</name>
    <dbReference type="NCBI Taxonomy" id="320908"/>
    <lineage>
        <taxon>Eukaryota</taxon>
        <taxon>Metazoa</taxon>
        <taxon>Ecdysozoa</taxon>
        <taxon>Arthropoda</taxon>
        <taxon>Hexapoda</taxon>
        <taxon>Insecta</taxon>
        <taxon>Pterygota</taxon>
        <taxon>Neoptera</taxon>
        <taxon>Paraneoptera</taxon>
        <taxon>Hemiptera</taxon>
        <taxon>Auchenorrhyncha</taxon>
        <taxon>Membracoidea</taxon>
        <taxon>Cicadellidae</taxon>
        <taxon>Cicadellinae</taxon>
        <taxon>Proconiini</taxon>
        <taxon>Homalodisca</taxon>
    </lineage>
</organism>
<proteinExistence type="predicted"/>
<evidence type="ECO:0000256" key="1">
    <source>
        <dbReference type="SAM" id="MobiDB-lite"/>
    </source>
</evidence>
<gene>
    <name evidence="2" type="ORF">g.15330</name>
</gene>